<comment type="caution">
    <text evidence="1">The sequence shown here is derived from an EMBL/GenBank/DDBJ whole genome shotgun (WGS) entry which is preliminary data.</text>
</comment>
<sequence>QLYPSDDVILEEQKKEVTEARLYARKLAVVSLSDKKDEEKENPVEKEKEKNDKVVYLFDYCLFICLFVEAVRSQCYSNHIKTSTRTLYMYETDFLVYHFTTCFRLPRVAWFSVIMQILSYHLR</sequence>
<reference evidence="1" key="1">
    <citation type="submission" date="2022-03" db="EMBL/GenBank/DDBJ databases">
        <authorList>
            <person name="Martin C."/>
        </authorList>
    </citation>
    <scope>NUCLEOTIDE SEQUENCE</scope>
</reference>
<protein>
    <submittedName>
        <fullName evidence="1">Uncharacterized protein</fullName>
    </submittedName>
</protein>
<feature type="non-terminal residue" evidence="1">
    <location>
        <position position="1"/>
    </location>
</feature>
<name>A0A8J1THI7_OWEFU</name>
<accession>A0A8J1THI7</accession>
<evidence type="ECO:0000313" key="1">
    <source>
        <dbReference type="EMBL" id="CAH1777447.1"/>
    </source>
</evidence>
<proteinExistence type="predicted"/>
<gene>
    <name evidence="1" type="ORF">OFUS_LOCUS4491</name>
</gene>
<evidence type="ECO:0000313" key="2">
    <source>
        <dbReference type="Proteomes" id="UP000749559"/>
    </source>
</evidence>
<dbReference type="EMBL" id="CAIIXF020000002">
    <property type="protein sequence ID" value="CAH1777447.1"/>
    <property type="molecule type" value="Genomic_DNA"/>
</dbReference>
<organism evidence="1 2">
    <name type="scientific">Owenia fusiformis</name>
    <name type="common">Polychaete worm</name>
    <dbReference type="NCBI Taxonomy" id="6347"/>
    <lineage>
        <taxon>Eukaryota</taxon>
        <taxon>Metazoa</taxon>
        <taxon>Spiralia</taxon>
        <taxon>Lophotrochozoa</taxon>
        <taxon>Annelida</taxon>
        <taxon>Polychaeta</taxon>
        <taxon>Sedentaria</taxon>
        <taxon>Canalipalpata</taxon>
        <taxon>Sabellida</taxon>
        <taxon>Oweniida</taxon>
        <taxon>Oweniidae</taxon>
        <taxon>Owenia</taxon>
    </lineage>
</organism>
<keyword evidence="2" id="KW-1185">Reference proteome</keyword>
<dbReference type="AlphaFoldDB" id="A0A8J1THI7"/>
<dbReference type="Proteomes" id="UP000749559">
    <property type="component" value="Unassembled WGS sequence"/>
</dbReference>